<accession>B7JKP0</accession>
<dbReference type="KEGG" id="bcu:BCAH820_2082"/>
<organism evidence="1 2">
    <name type="scientific">Bacillus cereus (strain AH820)</name>
    <dbReference type="NCBI Taxonomy" id="405535"/>
    <lineage>
        <taxon>Bacteria</taxon>
        <taxon>Bacillati</taxon>
        <taxon>Bacillota</taxon>
        <taxon>Bacilli</taxon>
        <taxon>Bacillales</taxon>
        <taxon>Bacillaceae</taxon>
        <taxon>Bacillus</taxon>
        <taxon>Bacillus cereus group</taxon>
    </lineage>
</organism>
<proteinExistence type="predicted"/>
<protein>
    <submittedName>
        <fullName evidence="1">Uncharacterized protein</fullName>
    </submittedName>
</protein>
<evidence type="ECO:0000313" key="1">
    <source>
        <dbReference type="EMBL" id="ACK90095.1"/>
    </source>
</evidence>
<evidence type="ECO:0000313" key="2">
    <source>
        <dbReference type="Proteomes" id="UP000001363"/>
    </source>
</evidence>
<dbReference type="AlphaFoldDB" id="B7JKP0"/>
<name>B7JKP0_BACC0</name>
<reference evidence="1 2" key="1">
    <citation type="submission" date="2008-10" db="EMBL/GenBank/DDBJ databases">
        <title>Genome sequence of Bacillus cereus AH820.</title>
        <authorList>
            <person name="Dodson R.J."/>
            <person name="Durkin A.S."/>
            <person name="Rosovitz M.J."/>
            <person name="Rasko D.A."/>
            <person name="Hoffmaster A."/>
            <person name="Ravel J."/>
            <person name="Sutton G."/>
        </authorList>
    </citation>
    <scope>NUCLEOTIDE SEQUENCE [LARGE SCALE GENOMIC DNA]</scope>
    <source>
        <strain evidence="1 2">AH820</strain>
    </source>
</reference>
<sequence length="45" mass="5240">MTFYKFYSIPNFGFHSKKAALAQLYNYARAAFLSLKVTFLPKNKC</sequence>
<dbReference type="EMBL" id="CP001283">
    <property type="protein sequence ID" value="ACK90095.1"/>
    <property type="molecule type" value="Genomic_DNA"/>
</dbReference>
<dbReference type="HOGENOM" id="CLU_3195673_0_0_9"/>
<dbReference type="Proteomes" id="UP000001363">
    <property type="component" value="Chromosome"/>
</dbReference>
<gene>
    <name evidence="1" type="ordered locus">BCAH820_2082</name>
</gene>